<dbReference type="PANTHER" id="PTHR46332">
    <property type="entry name" value="ASPARTATE BETA-HYDROXYLASE DOMAIN-CONTAINING PROTEIN 2"/>
    <property type="match status" value="1"/>
</dbReference>
<dbReference type="EMBL" id="CAACVS010000291">
    <property type="protein sequence ID" value="VEU40575.1"/>
    <property type="molecule type" value="Genomic_DNA"/>
</dbReference>
<evidence type="ECO:0000256" key="2">
    <source>
        <dbReference type="ARBA" id="ARBA00022964"/>
    </source>
</evidence>
<evidence type="ECO:0000259" key="4">
    <source>
        <dbReference type="Pfam" id="PF05118"/>
    </source>
</evidence>
<dbReference type="AlphaFoldDB" id="A0A448ZEX6"/>
<dbReference type="GO" id="GO:0016020">
    <property type="term" value="C:membrane"/>
    <property type="evidence" value="ECO:0007669"/>
    <property type="project" value="TreeGrafter"/>
</dbReference>
<evidence type="ECO:0000256" key="1">
    <source>
        <dbReference type="ARBA" id="ARBA00007730"/>
    </source>
</evidence>
<organism evidence="5 6">
    <name type="scientific">Pseudo-nitzschia multistriata</name>
    <dbReference type="NCBI Taxonomy" id="183589"/>
    <lineage>
        <taxon>Eukaryota</taxon>
        <taxon>Sar</taxon>
        <taxon>Stramenopiles</taxon>
        <taxon>Ochrophyta</taxon>
        <taxon>Bacillariophyta</taxon>
        <taxon>Bacillariophyceae</taxon>
        <taxon>Bacillariophycidae</taxon>
        <taxon>Bacillariales</taxon>
        <taxon>Bacillariaceae</taxon>
        <taxon>Pseudo-nitzschia</taxon>
    </lineage>
</organism>
<dbReference type="Gene3D" id="2.60.120.330">
    <property type="entry name" value="B-lactam Antibiotic, Isopenicillin N Synthase, Chain"/>
    <property type="match status" value="1"/>
</dbReference>
<dbReference type="InterPro" id="IPR007803">
    <property type="entry name" value="Asp/Arg/Pro-Hydrxlase"/>
</dbReference>
<proteinExistence type="inferred from homology"/>
<keyword evidence="6" id="KW-1185">Reference proteome</keyword>
<dbReference type="OrthoDB" id="438431at2759"/>
<evidence type="ECO:0000313" key="6">
    <source>
        <dbReference type="Proteomes" id="UP000291116"/>
    </source>
</evidence>
<sequence>MNGANTTERTQSAAVSSCKNPDCIRCRRYRYVQERARSKLSWILRDLRTRDESSFSKLNRRIPNAIIPPETMSSIDNSRSGGGNNNQALCFQNPTVLMVQDLPSKEIVTDWHQNVVVYLKKRQARAIVFEALDKIENNSRIKRDGEDDSNWTVNDTSPQGHWKVFHILNQGVWNPMLLSENENGKETYLDLLDLIHNIPGLLNNCLFGNVFVSKIYPGTDIEPHCGPTNIRHRLQFLLKLPGKSSPVTHSSVVEPKNNDVLDGETEPALSLSVGRIEKITWNADNDAFVFDDSFIHSVTYRNDDSAKEKLETENFSHEDDFARVVLIVDLWHPNLQESEKMILQHSYPPFTIDTCKQ</sequence>
<evidence type="ECO:0000313" key="5">
    <source>
        <dbReference type="EMBL" id="VEU40575.1"/>
    </source>
</evidence>
<keyword evidence="2" id="KW-0223">Dioxygenase</keyword>
<dbReference type="Proteomes" id="UP000291116">
    <property type="component" value="Unassembled WGS sequence"/>
</dbReference>
<dbReference type="GO" id="GO:0051213">
    <property type="term" value="F:dioxygenase activity"/>
    <property type="evidence" value="ECO:0007669"/>
    <property type="project" value="UniProtKB-KW"/>
</dbReference>
<keyword evidence="3" id="KW-0560">Oxidoreductase</keyword>
<protein>
    <recommendedName>
        <fullName evidence="4">Aspartyl/asparaginy/proline hydroxylase domain-containing protein</fullName>
    </recommendedName>
</protein>
<gene>
    <name evidence="5" type="ORF">PSNMU_V1.4_AUG-EV-PASAV3_0074780</name>
</gene>
<name>A0A448ZEX6_9STRA</name>
<comment type="similarity">
    <text evidence="1">Belongs to the aspartyl/asparaginyl beta-hydroxylase family.</text>
</comment>
<dbReference type="InterPro" id="IPR027443">
    <property type="entry name" value="IPNS-like_sf"/>
</dbReference>
<evidence type="ECO:0000256" key="3">
    <source>
        <dbReference type="ARBA" id="ARBA00023002"/>
    </source>
</evidence>
<reference evidence="5 6" key="1">
    <citation type="submission" date="2019-01" db="EMBL/GenBank/DDBJ databases">
        <authorList>
            <person name="Ferrante I. M."/>
        </authorList>
    </citation>
    <scope>NUCLEOTIDE SEQUENCE [LARGE SCALE GENOMIC DNA]</scope>
    <source>
        <strain evidence="5 6">B856</strain>
    </source>
</reference>
<feature type="domain" description="Aspartyl/asparaginy/proline hydroxylase" evidence="4">
    <location>
        <begin position="126"/>
        <end position="333"/>
    </location>
</feature>
<accession>A0A448ZEX6</accession>
<dbReference type="PANTHER" id="PTHR46332:SF5">
    <property type="entry name" value="ASPARTATE BETA-HYDROXYLASE DOMAIN CONTAINING 2"/>
    <property type="match status" value="1"/>
</dbReference>
<dbReference type="InterPro" id="IPR051821">
    <property type="entry name" value="Asp/Asn_beta-hydroxylase"/>
</dbReference>
<dbReference type="Pfam" id="PF05118">
    <property type="entry name" value="Asp_Arg_Hydrox"/>
    <property type="match status" value="1"/>
</dbReference>